<sequence>MECRGYPLHSSQWDAPFLGQD</sequence>
<protein>
    <submittedName>
        <fullName evidence="2">Uncharacterized protein</fullName>
    </submittedName>
</protein>
<gene>
    <name evidence="2" type="ORF">LITE_LOCUS12333</name>
</gene>
<accession>A0AAV0J481</accession>
<keyword evidence="3" id="KW-1185">Reference proteome</keyword>
<dbReference type="EMBL" id="CAMGYJ010000004">
    <property type="protein sequence ID" value="CAI0404119.1"/>
    <property type="molecule type" value="Genomic_DNA"/>
</dbReference>
<proteinExistence type="predicted"/>
<evidence type="ECO:0000313" key="2">
    <source>
        <dbReference type="EMBL" id="CAI0404119.1"/>
    </source>
</evidence>
<comment type="caution">
    <text evidence="2">The sequence shown here is derived from an EMBL/GenBank/DDBJ whole genome shotgun (WGS) entry which is preliminary data.</text>
</comment>
<evidence type="ECO:0000313" key="3">
    <source>
        <dbReference type="Proteomes" id="UP001154282"/>
    </source>
</evidence>
<feature type="region of interest" description="Disordered" evidence="1">
    <location>
        <begin position="1"/>
        <end position="21"/>
    </location>
</feature>
<reference evidence="2" key="1">
    <citation type="submission" date="2022-08" db="EMBL/GenBank/DDBJ databases">
        <authorList>
            <person name="Gutierrez-Valencia J."/>
        </authorList>
    </citation>
    <scope>NUCLEOTIDE SEQUENCE</scope>
</reference>
<dbReference type="AlphaFoldDB" id="A0AAV0J481"/>
<dbReference type="Proteomes" id="UP001154282">
    <property type="component" value="Unassembled WGS sequence"/>
</dbReference>
<organism evidence="2 3">
    <name type="scientific">Linum tenue</name>
    <dbReference type="NCBI Taxonomy" id="586396"/>
    <lineage>
        <taxon>Eukaryota</taxon>
        <taxon>Viridiplantae</taxon>
        <taxon>Streptophyta</taxon>
        <taxon>Embryophyta</taxon>
        <taxon>Tracheophyta</taxon>
        <taxon>Spermatophyta</taxon>
        <taxon>Magnoliopsida</taxon>
        <taxon>eudicotyledons</taxon>
        <taxon>Gunneridae</taxon>
        <taxon>Pentapetalae</taxon>
        <taxon>rosids</taxon>
        <taxon>fabids</taxon>
        <taxon>Malpighiales</taxon>
        <taxon>Linaceae</taxon>
        <taxon>Linum</taxon>
    </lineage>
</organism>
<evidence type="ECO:0000256" key="1">
    <source>
        <dbReference type="SAM" id="MobiDB-lite"/>
    </source>
</evidence>
<name>A0AAV0J481_9ROSI</name>